<dbReference type="PANTHER" id="PTHR11596:SF91">
    <property type="entry name" value="ALKALINE PHOSPHATASE-RELATED"/>
    <property type="match status" value="1"/>
</dbReference>
<dbReference type="AlphaFoldDB" id="A0A5B7H1C7"/>
<sequence length="91" mass="10642">MVVLMGGGRRHWLPLTDFDREERNQRGRRTDGRNLLDDWVRDKKARDLNAEYVWNKAQFDKVDPRHTDYLLGEVSPAVDFALDEGENGCHT</sequence>
<evidence type="ECO:0000313" key="3">
    <source>
        <dbReference type="Proteomes" id="UP000324222"/>
    </source>
</evidence>
<evidence type="ECO:0000256" key="1">
    <source>
        <dbReference type="ARBA" id="ARBA00012647"/>
    </source>
</evidence>
<protein>
    <recommendedName>
        <fullName evidence="1">alkaline phosphatase</fullName>
        <ecNumber evidence="1">3.1.3.1</ecNumber>
    </recommendedName>
</protein>
<accession>A0A5B7H1C7</accession>
<dbReference type="EMBL" id="VSRR010024657">
    <property type="protein sequence ID" value="MPC66361.1"/>
    <property type="molecule type" value="Genomic_DNA"/>
</dbReference>
<dbReference type="InterPro" id="IPR017850">
    <property type="entry name" value="Alkaline_phosphatase_core_sf"/>
</dbReference>
<dbReference type="PANTHER" id="PTHR11596">
    <property type="entry name" value="ALKALINE PHOSPHATASE"/>
    <property type="match status" value="1"/>
</dbReference>
<comment type="caution">
    <text evidence="2">The sequence shown here is derived from an EMBL/GenBank/DDBJ whole genome shotgun (WGS) entry which is preliminary data.</text>
</comment>
<keyword evidence="3" id="KW-1185">Reference proteome</keyword>
<organism evidence="2 3">
    <name type="scientific">Portunus trituberculatus</name>
    <name type="common">Swimming crab</name>
    <name type="synonym">Neptunus trituberculatus</name>
    <dbReference type="NCBI Taxonomy" id="210409"/>
    <lineage>
        <taxon>Eukaryota</taxon>
        <taxon>Metazoa</taxon>
        <taxon>Ecdysozoa</taxon>
        <taxon>Arthropoda</taxon>
        <taxon>Crustacea</taxon>
        <taxon>Multicrustacea</taxon>
        <taxon>Malacostraca</taxon>
        <taxon>Eumalacostraca</taxon>
        <taxon>Eucarida</taxon>
        <taxon>Decapoda</taxon>
        <taxon>Pleocyemata</taxon>
        <taxon>Brachyura</taxon>
        <taxon>Eubrachyura</taxon>
        <taxon>Portunoidea</taxon>
        <taxon>Portunidae</taxon>
        <taxon>Portuninae</taxon>
        <taxon>Portunus</taxon>
    </lineage>
</organism>
<dbReference type="Proteomes" id="UP000324222">
    <property type="component" value="Unassembled WGS sequence"/>
</dbReference>
<name>A0A5B7H1C7_PORTR</name>
<dbReference type="OrthoDB" id="5818554at2759"/>
<dbReference type="Pfam" id="PF00245">
    <property type="entry name" value="Alk_phosphatase"/>
    <property type="match status" value="1"/>
</dbReference>
<dbReference type="GO" id="GO:0004035">
    <property type="term" value="F:alkaline phosphatase activity"/>
    <property type="evidence" value="ECO:0007669"/>
    <property type="project" value="UniProtKB-EC"/>
</dbReference>
<proteinExistence type="predicted"/>
<reference evidence="2 3" key="1">
    <citation type="submission" date="2019-05" db="EMBL/GenBank/DDBJ databases">
        <title>Another draft genome of Portunus trituberculatus and its Hox gene families provides insights of decapod evolution.</title>
        <authorList>
            <person name="Jeong J.-H."/>
            <person name="Song I."/>
            <person name="Kim S."/>
            <person name="Choi T."/>
            <person name="Kim D."/>
            <person name="Ryu S."/>
            <person name="Kim W."/>
        </authorList>
    </citation>
    <scope>NUCLEOTIDE SEQUENCE [LARGE SCALE GENOMIC DNA]</scope>
    <source>
        <tissue evidence="2">Muscle</tissue>
    </source>
</reference>
<evidence type="ECO:0000313" key="2">
    <source>
        <dbReference type="EMBL" id="MPC66361.1"/>
    </source>
</evidence>
<dbReference type="Gene3D" id="3.40.720.10">
    <property type="entry name" value="Alkaline Phosphatase, subunit A"/>
    <property type="match status" value="1"/>
</dbReference>
<dbReference type="SUPFAM" id="SSF53649">
    <property type="entry name" value="Alkaline phosphatase-like"/>
    <property type="match status" value="1"/>
</dbReference>
<gene>
    <name evidence="2" type="primary">Alp-m_1</name>
    <name evidence="2" type="ORF">E2C01_060508</name>
</gene>
<dbReference type="EC" id="3.1.3.1" evidence="1"/>
<dbReference type="InterPro" id="IPR001952">
    <property type="entry name" value="Alkaline_phosphatase"/>
</dbReference>